<dbReference type="AlphaFoldDB" id="A0A087SR27"/>
<dbReference type="PROSITE" id="PS50090">
    <property type="entry name" value="MYB_LIKE"/>
    <property type="match status" value="2"/>
</dbReference>
<feature type="domain" description="Myb-like" evidence="2">
    <location>
        <begin position="14"/>
        <end position="49"/>
    </location>
</feature>
<dbReference type="InterPro" id="IPR017930">
    <property type="entry name" value="Myb_dom"/>
</dbReference>
<dbReference type="InterPro" id="IPR050560">
    <property type="entry name" value="MYB_TF"/>
</dbReference>
<dbReference type="GO" id="GO:0005634">
    <property type="term" value="C:nucleus"/>
    <property type="evidence" value="ECO:0007669"/>
    <property type="project" value="TreeGrafter"/>
</dbReference>
<feature type="domain" description="HTH myb-type" evidence="3">
    <location>
        <begin position="50"/>
        <end position="104"/>
    </location>
</feature>
<evidence type="ECO:0000259" key="3">
    <source>
        <dbReference type="PROSITE" id="PS51294"/>
    </source>
</evidence>
<dbReference type="GeneID" id="23618339"/>
<dbReference type="SUPFAM" id="SSF46689">
    <property type="entry name" value="Homeodomain-like"/>
    <property type="match status" value="1"/>
</dbReference>
<protein>
    <submittedName>
        <fullName evidence="4">Transcription factor MYB98</fullName>
    </submittedName>
</protein>
<dbReference type="SMART" id="SM00717">
    <property type="entry name" value="SANT"/>
    <property type="match status" value="2"/>
</dbReference>
<evidence type="ECO:0000313" key="4">
    <source>
        <dbReference type="EMBL" id="KFM28181.1"/>
    </source>
</evidence>
<dbReference type="eggNOG" id="KOG0048">
    <property type="taxonomic scope" value="Eukaryota"/>
</dbReference>
<dbReference type="PANTHER" id="PTHR45614:SF218">
    <property type="entry name" value="TRANSCRIPTION FACTOR MYB119-RELATED"/>
    <property type="match status" value="1"/>
</dbReference>
<dbReference type="GO" id="GO:0000978">
    <property type="term" value="F:RNA polymerase II cis-regulatory region sequence-specific DNA binding"/>
    <property type="evidence" value="ECO:0007669"/>
    <property type="project" value="TreeGrafter"/>
</dbReference>
<feature type="domain" description="Myb-like" evidence="2">
    <location>
        <begin position="50"/>
        <end position="100"/>
    </location>
</feature>
<dbReference type="EMBL" id="KL662165">
    <property type="protein sequence ID" value="KFM28181.1"/>
    <property type="molecule type" value="Genomic_DNA"/>
</dbReference>
<feature type="region of interest" description="Disordered" evidence="1">
    <location>
        <begin position="154"/>
        <end position="175"/>
    </location>
</feature>
<sequence length="175" mass="19421">MPSHHPTLNASLPLRRLVQAHGEGPWSTIARAFEGRTGKQCRERWANHLRPNIRRGAWREEEELRFVDCHRTVGNRWADIAKRIPGRTENAVKNHWNATLRRKPCSAPGGRDTLLKRYMGCTTGQSIGSLPQDGADDSFLTPTVSLLLPAGLLSPTERGRLGPGPLSPPSRPSRA</sequence>
<gene>
    <name evidence="4" type="ORF">F751_6948</name>
</gene>
<dbReference type="Pfam" id="PF00249">
    <property type="entry name" value="Myb_DNA-binding"/>
    <property type="match status" value="2"/>
</dbReference>
<feature type="compositionally biased region" description="Pro residues" evidence="1">
    <location>
        <begin position="165"/>
        <end position="175"/>
    </location>
</feature>
<evidence type="ECO:0000256" key="1">
    <source>
        <dbReference type="SAM" id="MobiDB-lite"/>
    </source>
</evidence>
<dbReference type="PANTHER" id="PTHR45614">
    <property type="entry name" value="MYB PROTEIN-RELATED"/>
    <property type="match status" value="1"/>
</dbReference>
<evidence type="ECO:0000259" key="2">
    <source>
        <dbReference type="PROSITE" id="PS50090"/>
    </source>
</evidence>
<dbReference type="PROSITE" id="PS51294">
    <property type="entry name" value="HTH_MYB"/>
    <property type="match status" value="2"/>
</dbReference>
<organism evidence="4 5">
    <name type="scientific">Auxenochlorella protothecoides</name>
    <name type="common">Green microalga</name>
    <name type="synonym">Chlorella protothecoides</name>
    <dbReference type="NCBI Taxonomy" id="3075"/>
    <lineage>
        <taxon>Eukaryota</taxon>
        <taxon>Viridiplantae</taxon>
        <taxon>Chlorophyta</taxon>
        <taxon>core chlorophytes</taxon>
        <taxon>Trebouxiophyceae</taxon>
        <taxon>Chlorellales</taxon>
        <taxon>Chlorellaceae</taxon>
        <taxon>Auxenochlorella</taxon>
    </lineage>
</organism>
<dbReference type="Proteomes" id="UP000028924">
    <property type="component" value="Unassembled WGS sequence"/>
</dbReference>
<keyword evidence="5" id="KW-1185">Reference proteome</keyword>
<proteinExistence type="predicted"/>
<dbReference type="CDD" id="cd00167">
    <property type="entry name" value="SANT"/>
    <property type="match status" value="2"/>
</dbReference>
<evidence type="ECO:0000313" key="5">
    <source>
        <dbReference type="Proteomes" id="UP000028924"/>
    </source>
</evidence>
<dbReference type="InterPro" id="IPR009057">
    <property type="entry name" value="Homeodomain-like_sf"/>
</dbReference>
<dbReference type="InterPro" id="IPR001005">
    <property type="entry name" value="SANT/Myb"/>
</dbReference>
<dbReference type="RefSeq" id="XP_011401194.1">
    <property type="nucleotide sequence ID" value="XM_011402892.1"/>
</dbReference>
<dbReference type="OrthoDB" id="2143914at2759"/>
<reference evidence="4 5" key="1">
    <citation type="journal article" date="2014" name="BMC Genomics">
        <title>Oil accumulation mechanisms of the oleaginous microalga Chlorella protothecoides revealed through its genome, transcriptomes, and proteomes.</title>
        <authorList>
            <person name="Gao C."/>
            <person name="Wang Y."/>
            <person name="Shen Y."/>
            <person name="Yan D."/>
            <person name="He X."/>
            <person name="Dai J."/>
            <person name="Wu Q."/>
        </authorList>
    </citation>
    <scope>NUCLEOTIDE SEQUENCE [LARGE SCALE GENOMIC DNA]</scope>
    <source>
        <strain evidence="4 5">0710</strain>
    </source>
</reference>
<feature type="domain" description="HTH myb-type" evidence="3">
    <location>
        <begin position="14"/>
        <end position="49"/>
    </location>
</feature>
<dbReference type="KEGG" id="apro:F751_6948"/>
<accession>A0A087SR27</accession>
<name>A0A087SR27_AUXPR</name>
<dbReference type="GO" id="GO:0000981">
    <property type="term" value="F:DNA-binding transcription factor activity, RNA polymerase II-specific"/>
    <property type="evidence" value="ECO:0007669"/>
    <property type="project" value="TreeGrafter"/>
</dbReference>
<dbReference type="Gene3D" id="1.10.10.60">
    <property type="entry name" value="Homeodomain-like"/>
    <property type="match status" value="2"/>
</dbReference>